<name>A0ABU8P0U6_9CORY</name>
<evidence type="ECO:0000256" key="1">
    <source>
        <dbReference type="SAM" id="MobiDB-lite"/>
    </source>
</evidence>
<feature type="region of interest" description="Disordered" evidence="1">
    <location>
        <begin position="52"/>
        <end position="98"/>
    </location>
</feature>
<accession>A0ABU8P0U6</accession>
<evidence type="ECO:0000313" key="2">
    <source>
        <dbReference type="EMBL" id="MEJ4100898.1"/>
    </source>
</evidence>
<evidence type="ECO:0000313" key="3">
    <source>
        <dbReference type="Proteomes" id="UP001359781"/>
    </source>
</evidence>
<dbReference type="EMBL" id="JBAHVJ010000013">
    <property type="protein sequence ID" value="MEJ4100898.1"/>
    <property type="molecule type" value="Genomic_DNA"/>
</dbReference>
<keyword evidence="3" id="KW-1185">Reference proteome</keyword>
<reference evidence="2 3" key="1">
    <citation type="submission" date="2024-02" db="EMBL/GenBank/DDBJ databases">
        <title>Whole genome sequencing and characterization of Corynebacterium isolated from the ocular surface of dry eye disease sufferers.</title>
        <authorList>
            <person name="Naqvi M."/>
        </authorList>
    </citation>
    <scope>NUCLEOTIDE SEQUENCE [LARGE SCALE GENOMIC DNA]</scope>
    <source>
        <strain evidence="2 3">PCRF</strain>
    </source>
</reference>
<dbReference type="Proteomes" id="UP001359781">
    <property type="component" value="Unassembled WGS sequence"/>
</dbReference>
<gene>
    <name evidence="2" type="ORF">V5S96_11100</name>
</gene>
<organism evidence="2 3">
    <name type="scientific">Corynebacterium mastitidis</name>
    <dbReference type="NCBI Taxonomy" id="161890"/>
    <lineage>
        <taxon>Bacteria</taxon>
        <taxon>Bacillati</taxon>
        <taxon>Actinomycetota</taxon>
        <taxon>Actinomycetes</taxon>
        <taxon>Mycobacteriales</taxon>
        <taxon>Corynebacteriaceae</taxon>
        <taxon>Corynebacterium</taxon>
    </lineage>
</organism>
<sequence length="98" mass="11250">MATIQGEFPHATGEVLLAEHRQFADYWAAATGQKATKLDWDATWRNWMRRALKNTRPPAQKPGRRRGTRPEDWLAPPLANPPLFEEGKTLIDQEEPPF</sequence>
<comment type="caution">
    <text evidence="2">The sequence shown here is derived from an EMBL/GenBank/DDBJ whole genome shotgun (WGS) entry which is preliminary data.</text>
</comment>
<dbReference type="RefSeq" id="WP_337891031.1">
    <property type="nucleotide sequence ID" value="NZ_JBAHVI010000012.1"/>
</dbReference>
<protein>
    <submittedName>
        <fullName evidence="2">Uncharacterized protein</fullName>
    </submittedName>
</protein>
<proteinExistence type="predicted"/>